<dbReference type="Proteomes" id="UP001357485">
    <property type="component" value="Unassembled WGS sequence"/>
</dbReference>
<comment type="caution">
    <text evidence="2">The sequence shown here is derived from an EMBL/GenBank/DDBJ whole genome shotgun (WGS) entry which is preliminary data.</text>
</comment>
<evidence type="ECO:0000256" key="1">
    <source>
        <dbReference type="SAM" id="MobiDB-lite"/>
    </source>
</evidence>
<dbReference type="GO" id="GO:0003887">
    <property type="term" value="F:DNA-directed DNA polymerase activity"/>
    <property type="evidence" value="ECO:0007669"/>
    <property type="project" value="UniProtKB-EC"/>
</dbReference>
<keyword evidence="2" id="KW-0808">Transferase</keyword>
<keyword evidence="3" id="KW-1185">Reference proteome</keyword>
<dbReference type="EMBL" id="JAVRRA010028329">
    <property type="protein sequence ID" value="KAK5042336.1"/>
    <property type="molecule type" value="Genomic_DNA"/>
</dbReference>
<dbReference type="PANTHER" id="PTHR45812:SF1">
    <property type="entry name" value="DNA POLYMERASE ZETA CATALYTIC SUBUNIT"/>
    <property type="match status" value="1"/>
</dbReference>
<feature type="region of interest" description="Disordered" evidence="1">
    <location>
        <begin position="84"/>
        <end position="117"/>
    </location>
</feature>
<proteinExistence type="predicted"/>
<feature type="compositionally biased region" description="Polar residues" evidence="1">
    <location>
        <begin position="93"/>
        <end position="105"/>
    </location>
</feature>
<evidence type="ECO:0000313" key="2">
    <source>
        <dbReference type="EMBL" id="KAK5042336.1"/>
    </source>
</evidence>
<keyword evidence="2" id="KW-0548">Nucleotidyltransferase</keyword>
<gene>
    <name evidence="2" type="primary">REV3_6</name>
    <name evidence="2" type="ORF">LTR16_011682</name>
</gene>
<feature type="non-terminal residue" evidence="2">
    <location>
        <position position="154"/>
    </location>
</feature>
<name>A0ABR0ITJ0_9PEZI</name>
<reference evidence="2 3" key="1">
    <citation type="submission" date="2023-08" db="EMBL/GenBank/DDBJ databases">
        <title>Black Yeasts Isolated from many extreme environments.</title>
        <authorList>
            <person name="Coleine C."/>
            <person name="Stajich J.E."/>
            <person name="Selbmann L."/>
        </authorList>
    </citation>
    <scope>NUCLEOTIDE SEQUENCE [LARGE SCALE GENOMIC DNA]</scope>
    <source>
        <strain evidence="2 3">CCFEE 536</strain>
    </source>
</reference>
<protein>
    <submittedName>
        <fullName evidence="2">DNA polymerase zeta</fullName>
        <ecNumber evidence="2">2.7.7.7</ecNumber>
    </submittedName>
</protein>
<sequence length="154" mass="17091">MPYLPTFDSTGMSAASIGQKPSALLDKAKEDLGYQRRRRACTLRNWEIAVAPPSRADVETWILQEEHEDSPGDIGEVDIGVTAQQRGKPKQTAELSQIEGPTQKNKGFKYSKRQDSTSVQHEIQYMSTMSLEIHVNTRGDLAPDPAEDAIACIF</sequence>
<dbReference type="InterPro" id="IPR030559">
    <property type="entry name" value="PolZ_Rev3"/>
</dbReference>
<accession>A0ABR0ITJ0</accession>
<organism evidence="2 3">
    <name type="scientific">Cryomyces antarcticus</name>
    <dbReference type="NCBI Taxonomy" id="329879"/>
    <lineage>
        <taxon>Eukaryota</taxon>
        <taxon>Fungi</taxon>
        <taxon>Dikarya</taxon>
        <taxon>Ascomycota</taxon>
        <taxon>Pezizomycotina</taxon>
        <taxon>Dothideomycetes</taxon>
        <taxon>Dothideomycetes incertae sedis</taxon>
        <taxon>Cryomyces</taxon>
    </lineage>
</organism>
<dbReference type="PANTHER" id="PTHR45812">
    <property type="entry name" value="DNA POLYMERASE ZETA CATALYTIC SUBUNIT"/>
    <property type="match status" value="1"/>
</dbReference>
<dbReference type="EC" id="2.7.7.7" evidence="2"/>
<evidence type="ECO:0000313" key="3">
    <source>
        <dbReference type="Proteomes" id="UP001357485"/>
    </source>
</evidence>